<name>A0ABV7ALK9_9RHOB</name>
<protein>
    <submittedName>
        <fullName evidence="2">Uncharacterized protein</fullName>
    </submittedName>
</protein>
<accession>A0ABV7ALK9</accession>
<dbReference type="EMBL" id="JBHRSK010000017">
    <property type="protein sequence ID" value="MFC2970145.1"/>
    <property type="molecule type" value="Genomic_DNA"/>
</dbReference>
<dbReference type="RefSeq" id="WP_377834906.1">
    <property type="nucleotide sequence ID" value="NZ_JBHRSK010000017.1"/>
</dbReference>
<evidence type="ECO:0000313" key="3">
    <source>
        <dbReference type="Proteomes" id="UP001595443"/>
    </source>
</evidence>
<evidence type="ECO:0000256" key="1">
    <source>
        <dbReference type="SAM" id="MobiDB-lite"/>
    </source>
</evidence>
<feature type="region of interest" description="Disordered" evidence="1">
    <location>
        <begin position="85"/>
        <end position="117"/>
    </location>
</feature>
<comment type="caution">
    <text evidence="2">The sequence shown here is derived from an EMBL/GenBank/DDBJ whole genome shotgun (WGS) entry which is preliminary data.</text>
</comment>
<sequence>MTVHIPQKQQDALYSQYLRFQSKVAGVAEKEHKAQLKRRRHVLDAFGKWLDAAPRVEILSFLERLSEVATVADRKRIAAYLEHLPEEEPDATEAASEQVLAASRKSPEGTHSKQGSA</sequence>
<organism evidence="2 3">
    <name type="scientific">Acidimangrovimonas pyrenivorans</name>
    <dbReference type="NCBI Taxonomy" id="2030798"/>
    <lineage>
        <taxon>Bacteria</taxon>
        <taxon>Pseudomonadati</taxon>
        <taxon>Pseudomonadota</taxon>
        <taxon>Alphaproteobacteria</taxon>
        <taxon>Rhodobacterales</taxon>
        <taxon>Paracoccaceae</taxon>
        <taxon>Acidimangrovimonas</taxon>
    </lineage>
</organism>
<gene>
    <name evidence="2" type="ORF">ACFOES_18760</name>
</gene>
<proteinExistence type="predicted"/>
<keyword evidence="3" id="KW-1185">Reference proteome</keyword>
<reference evidence="3" key="1">
    <citation type="journal article" date="2019" name="Int. J. Syst. Evol. Microbiol.">
        <title>The Global Catalogue of Microorganisms (GCM) 10K type strain sequencing project: providing services to taxonomists for standard genome sequencing and annotation.</title>
        <authorList>
            <consortium name="The Broad Institute Genomics Platform"/>
            <consortium name="The Broad Institute Genome Sequencing Center for Infectious Disease"/>
            <person name="Wu L."/>
            <person name="Ma J."/>
        </authorList>
    </citation>
    <scope>NUCLEOTIDE SEQUENCE [LARGE SCALE GENOMIC DNA]</scope>
    <source>
        <strain evidence="3">KCTC 62192</strain>
    </source>
</reference>
<dbReference type="Proteomes" id="UP001595443">
    <property type="component" value="Unassembled WGS sequence"/>
</dbReference>
<evidence type="ECO:0000313" key="2">
    <source>
        <dbReference type="EMBL" id="MFC2970145.1"/>
    </source>
</evidence>